<dbReference type="AlphaFoldDB" id="A0A0A9GB78"/>
<dbReference type="EMBL" id="GBRH01175556">
    <property type="protein sequence ID" value="JAE22340.1"/>
    <property type="molecule type" value="Transcribed_RNA"/>
</dbReference>
<protein>
    <submittedName>
        <fullName evidence="1">Uncharacterized protein</fullName>
    </submittedName>
</protein>
<proteinExistence type="predicted"/>
<accession>A0A0A9GB78</accession>
<reference evidence="1" key="2">
    <citation type="journal article" date="2015" name="Data Brief">
        <title>Shoot transcriptome of the giant reed, Arundo donax.</title>
        <authorList>
            <person name="Barrero R.A."/>
            <person name="Guerrero F.D."/>
            <person name="Moolhuijzen P."/>
            <person name="Goolsby J.A."/>
            <person name="Tidwell J."/>
            <person name="Bellgard S.E."/>
            <person name="Bellgard M.I."/>
        </authorList>
    </citation>
    <scope>NUCLEOTIDE SEQUENCE</scope>
    <source>
        <tissue evidence="1">Shoot tissue taken approximately 20 cm above the soil surface</tissue>
    </source>
</reference>
<name>A0A0A9GB78_ARUDO</name>
<evidence type="ECO:0000313" key="1">
    <source>
        <dbReference type="EMBL" id="JAE22340.1"/>
    </source>
</evidence>
<organism evidence="1">
    <name type="scientific">Arundo donax</name>
    <name type="common">Giant reed</name>
    <name type="synonym">Donax arundinaceus</name>
    <dbReference type="NCBI Taxonomy" id="35708"/>
    <lineage>
        <taxon>Eukaryota</taxon>
        <taxon>Viridiplantae</taxon>
        <taxon>Streptophyta</taxon>
        <taxon>Embryophyta</taxon>
        <taxon>Tracheophyta</taxon>
        <taxon>Spermatophyta</taxon>
        <taxon>Magnoliopsida</taxon>
        <taxon>Liliopsida</taxon>
        <taxon>Poales</taxon>
        <taxon>Poaceae</taxon>
        <taxon>PACMAD clade</taxon>
        <taxon>Arundinoideae</taxon>
        <taxon>Arundineae</taxon>
        <taxon>Arundo</taxon>
    </lineage>
</organism>
<reference evidence="1" key="1">
    <citation type="submission" date="2014-09" db="EMBL/GenBank/DDBJ databases">
        <authorList>
            <person name="Magalhaes I.L.F."/>
            <person name="Oliveira U."/>
            <person name="Santos F.R."/>
            <person name="Vidigal T.H.D.A."/>
            <person name="Brescovit A.D."/>
            <person name="Santos A.J."/>
        </authorList>
    </citation>
    <scope>NUCLEOTIDE SEQUENCE</scope>
    <source>
        <tissue evidence="1">Shoot tissue taken approximately 20 cm above the soil surface</tissue>
    </source>
</reference>
<sequence length="33" mass="3683">MRPLPFGSASHLFQSRQRRVGSAGRRCARRVAA</sequence>